<dbReference type="AlphaFoldDB" id="A0AAW0JQ94"/>
<dbReference type="Pfam" id="PF01370">
    <property type="entry name" value="Epimerase"/>
    <property type="match status" value="2"/>
</dbReference>
<evidence type="ECO:0000256" key="1">
    <source>
        <dbReference type="ARBA" id="ARBA00022857"/>
    </source>
</evidence>
<dbReference type="InterPro" id="IPR001509">
    <property type="entry name" value="Epimerase_deHydtase"/>
</dbReference>
<comment type="caution">
    <text evidence="6">The sequence shown here is derived from an EMBL/GenBank/DDBJ whole genome shotgun (WGS) entry which is preliminary data.</text>
</comment>
<name>A0AAW0JQ94_QUESU</name>
<comment type="similarity">
    <text evidence="3">Belongs to the NAD(P)-dependent epimerase/dehydratase family. Dihydroflavonol-4-reductase subfamily.</text>
</comment>
<accession>A0AAW0JQ94</accession>
<evidence type="ECO:0000259" key="5">
    <source>
        <dbReference type="Pfam" id="PF01370"/>
    </source>
</evidence>
<feature type="domain" description="NB-ARC" evidence="4">
    <location>
        <begin position="117"/>
        <end position="219"/>
    </location>
</feature>
<dbReference type="PANTHER" id="PTHR10366:SF563">
    <property type="entry name" value="CINNAMOYL-COA REDUCTASE 16"/>
    <property type="match status" value="1"/>
</dbReference>
<keyword evidence="7" id="KW-1185">Reference proteome</keyword>
<dbReference type="Proteomes" id="UP000237347">
    <property type="component" value="Unassembled WGS sequence"/>
</dbReference>
<evidence type="ECO:0000256" key="2">
    <source>
        <dbReference type="ARBA" id="ARBA00023002"/>
    </source>
</evidence>
<dbReference type="PANTHER" id="PTHR10366">
    <property type="entry name" value="NAD DEPENDENT EPIMERASE/DEHYDRATASE"/>
    <property type="match status" value="1"/>
</dbReference>
<dbReference type="Pfam" id="PF00931">
    <property type="entry name" value="NB-ARC"/>
    <property type="match status" value="1"/>
</dbReference>
<dbReference type="CDD" id="cd08958">
    <property type="entry name" value="FR_SDR_e"/>
    <property type="match status" value="1"/>
</dbReference>
<dbReference type="GO" id="GO:0016616">
    <property type="term" value="F:oxidoreductase activity, acting on the CH-OH group of donors, NAD or NADP as acceptor"/>
    <property type="evidence" value="ECO:0007669"/>
    <property type="project" value="TreeGrafter"/>
</dbReference>
<dbReference type="EMBL" id="PKMF04000490">
    <property type="protein sequence ID" value="KAK7829025.1"/>
    <property type="molecule type" value="Genomic_DNA"/>
</dbReference>
<feature type="domain" description="NAD-dependent epimerase/dehydratase" evidence="5">
    <location>
        <begin position="8"/>
        <end position="46"/>
    </location>
</feature>
<dbReference type="InterPro" id="IPR050425">
    <property type="entry name" value="NAD(P)_dehydrat-like"/>
</dbReference>
<dbReference type="GO" id="GO:0043531">
    <property type="term" value="F:ADP binding"/>
    <property type="evidence" value="ECO:0007669"/>
    <property type="project" value="InterPro"/>
</dbReference>
<dbReference type="Gene3D" id="3.40.50.300">
    <property type="entry name" value="P-loop containing nucleotide triphosphate hydrolases"/>
    <property type="match status" value="1"/>
</dbReference>
<dbReference type="FunFam" id="3.40.50.720:FF:000085">
    <property type="entry name" value="Dihydroflavonol reductase"/>
    <property type="match status" value="1"/>
</dbReference>
<protein>
    <submittedName>
        <fullName evidence="6">Vestitone reductase</fullName>
    </submittedName>
</protein>
<dbReference type="InterPro" id="IPR002182">
    <property type="entry name" value="NB-ARC"/>
</dbReference>
<dbReference type="SUPFAM" id="SSF51735">
    <property type="entry name" value="NAD(P)-binding Rossmann-fold domains"/>
    <property type="match status" value="1"/>
</dbReference>
<dbReference type="InterPro" id="IPR027417">
    <property type="entry name" value="P-loop_NTPase"/>
</dbReference>
<dbReference type="InterPro" id="IPR036291">
    <property type="entry name" value="NAD(P)-bd_dom_sf"/>
</dbReference>
<organism evidence="6 7">
    <name type="scientific">Quercus suber</name>
    <name type="common">Cork oak</name>
    <dbReference type="NCBI Taxonomy" id="58331"/>
    <lineage>
        <taxon>Eukaryota</taxon>
        <taxon>Viridiplantae</taxon>
        <taxon>Streptophyta</taxon>
        <taxon>Embryophyta</taxon>
        <taxon>Tracheophyta</taxon>
        <taxon>Spermatophyta</taxon>
        <taxon>Magnoliopsida</taxon>
        <taxon>eudicotyledons</taxon>
        <taxon>Gunneridae</taxon>
        <taxon>Pentapetalae</taxon>
        <taxon>rosids</taxon>
        <taxon>fabids</taxon>
        <taxon>Fagales</taxon>
        <taxon>Fagaceae</taxon>
        <taxon>Quercus</taxon>
    </lineage>
</organism>
<reference evidence="6 7" key="1">
    <citation type="journal article" date="2018" name="Sci. Data">
        <title>The draft genome sequence of cork oak.</title>
        <authorList>
            <person name="Ramos A.M."/>
            <person name="Usie A."/>
            <person name="Barbosa P."/>
            <person name="Barros P.M."/>
            <person name="Capote T."/>
            <person name="Chaves I."/>
            <person name="Simoes F."/>
            <person name="Abreu I."/>
            <person name="Carrasquinho I."/>
            <person name="Faro C."/>
            <person name="Guimaraes J.B."/>
            <person name="Mendonca D."/>
            <person name="Nobrega F."/>
            <person name="Rodrigues L."/>
            <person name="Saibo N.J.M."/>
            <person name="Varela M.C."/>
            <person name="Egas C."/>
            <person name="Matos J."/>
            <person name="Miguel C.M."/>
            <person name="Oliveira M.M."/>
            <person name="Ricardo C.P."/>
            <person name="Goncalves S."/>
        </authorList>
    </citation>
    <scope>NUCLEOTIDE SEQUENCE [LARGE SCALE GENOMIC DNA]</scope>
    <source>
        <strain evidence="7">cv. HL8</strain>
    </source>
</reference>
<gene>
    <name evidence="6" type="primary">VESTR_1</name>
    <name evidence="6" type="ORF">CFP56_029667</name>
</gene>
<evidence type="ECO:0000313" key="6">
    <source>
        <dbReference type="EMBL" id="KAK7829025.1"/>
    </source>
</evidence>
<dbReference type="Gene3D" id="3.40.50.720">
    <property type="entry name" value="NAD(P)-binding Rossmann-like Domain"/>
    <property type="match status" value="2"/>
</dbReference>
<feature type="domain" description="NAD-dependent epimerase/dehydratase" evidence="5">
    <location>
        <begin position="233"/>
        <end position="423"/>
    </location>
</feature>
<dbReference type="SUPFAM" id="SSF52540">
    <property type="entry name" value="P-loop containing nucleoside triphosphate hydrolases"/>
    <property type="match status" value="1"/>
</dbReference>
<evidence type="ECO:0000256" key="3">
    <source>
        <dbReference type="ARBA" id="ARBA00023445"/>
    </source>
</evidence>
<evidence type="ECO:0000259" key="4">
    <source>
        <dbReference type="Pfam" id="PF00931"/>
    </source>
</evidence>
<keyword evidence="2" id="KW-0560">Oxidoreductase</keyword>
<keyword evidence="1" id="KW-0521">NADP</keyword>
<sequence>MEGHKGAVCVTGGTGYIGSWLIMRLLDQGYHVRTTVRSDPGKPHLCQGYLALALLMSSWNMHKIKMILEGILFNFCNFISLWFWNLSVCHIEQREETNLVVGLEEDTHEVISQLTNHGKTNLAKTVYNRRAIHHHFEFRAWVSLPDEVANDNELENIFGSQIMSTTVETNAKDQYYWIREVHDFLWDTKYLVVLDNISTKEEWDTPKSAFPKSTNGSRIHKKDTGFLKSLPGASEKLQIFNADLSDPESFNAPIEGCIGVLHVATPVDFEDKEPEEIVTKRSINGALGILKACLNSKTVKRVVYTSSASTVLYNGNDEDEMDESFWSEVDIIKAIKPLGGSYVFSKTLTERAVVEFGEKHGLDVVTIIPSFVVGPFICPKFPSSVRIILAMILDDNDQYKYLMNTPMVHVDDVARAHIFLLECSTAEGRYICSSEIMTLERMSEFLSERYPEFQIPTLDYLKEIRGYKTAGLSSKKLLDSGFKYKYGLNEMFDEAIRCCKEKGLGY</sequence>
<proteinExistence type="inferred from homology"/>
<evidence type="ECO:0000313" key="7">
    <source>
        <dbReference type="Proteomes" id="UP000237347"/>
    </source>
</evidence>